<dbReference type="InterPro" id="IPR013656">
    <property type="entry name" value="PAS_4"/>
</dbReference>
<reference evidence="11 12" key="1">
    <citation type="submission" date="2018-11" db="EMBL/GenBank/DDBJ databases">
        <title>Schleiferia aggregans sp. nov., a moderately thermophilic heterotrophic bacterium isolated from microbial mats at a terrestrial hot spring.</title>
        <authorList>
            <person name="Iino T."/>
            <person name="Ohkuma M."/>
            <person name="Haruta S."/>
        </authorList>
    </citation>
    <scope>NUCLEOTIDE SEQUENCE [LARGE SCALE GENOMIC DNA]</scope>
    <source>
        <strain evidence="11 12">LA</strain>
    </source>
</reference>
<dbReference type="InterPro" id="IPR005467">
    <property type="entry name" value="His_kinase_dom"/>
</dbReference>
<proteinExistence type="predicted"/>
<dbReference type="CDD" id="cd17546">
    <property type="entry name" value="REC_hyHK_CKI1_RcsC-like"/>
    <property type="match status" value="1"/>
</dbReference>
<dbReference type="AlphaFoldDB" id="A0A401XKN2"/>
<dbReference type="PROSITE" id="PS50110">
    <property type="entry name" value="RESPONSE_REGULATORY"/>
    <property type="match status" value="1"/>
</dbReference>
<keyword evidence="6" id="KW-0812">Transmembrane</keyword>
<evidence type="ECO:0000259" key="7">
    <source>
        <dbReference type="PROSITE" id="PS50109"/>
    </source>
</evidence>
<keyword evidence="6" id="KW-0472">Membrane</keyword>
<dbReference type="PANTHER" id="PTHR45339:SF1">
    <property type="entry name" value="HYBRID SIGNAL TRANSDUCTION HISTIDINE KINASE J"/>
    <property type="match status" value="1"/>
</dbReference>
<dbReference type="SMART" id="SM00387">
    <property type="entry name" value="HATPase_c"/>
    <property type="match status" value="1"/>
</dbReference>
<evidence type="ECO:0000256" key="3">
    <source>
        <dbReference type="ARBA" id="ARBA00022553"/>
    </source>
</evidence>
<sequence length="1170" mass="135118">MSEIQFTKKLLRSYTFFAAVSIAIYTPVIYYLGIYEVAYLAALLVVLMIVSYLLTFYNQFNLSRIIFFASIAGVIVASIISKKYLNGVSFYIFPLMAYTFVLTFSHEKEFRRLVSLIVFVAFLLIIVFLSFKENILFTLEYKIFYLLNFVLAFLLLSYLLGIISYKNIRREKALQENQANIQTIIDTIPQLVIQVDREYRIKSLNNRFAAIVKSLFDKKIAEGESILEFTFDTDTERVKKAIDLAFNGQQTIVEKRIKLKNHNDLWIQLHYLPVTVQNTITSVLLIVSDQTEYKKLLINANKLADIVAESPIPIFEINTNGLILYANSECANEFGLNTGNYVPSNWMDFIITVFDDEASETEIKFKNKFYRFIAKKDKAGETLRMYALDITLIKENNSLLEQQKLFYESLLDVIPSDVVVLDSDLKYRFVNKYAIKDDSRRKWIIGKSDKEYFELRNFPQELYEQRREKLMKSIETGREIEWTEEFTINGEKKYFLRKVKPFYEEGKNSLLLLGYGTEITSQKIAENEIEKQKKLYREILNNLPISVFLKNLEGKYLFGNTHTLKYIGISEDQFVGKIDYDIYPSNLASEYRKTDIVAIEQGEHTFEEKLNTPWGIEYIYGGKKLIRLDEKESLILGFSIDVTDKIKSQLEPKKQTELIEKILDISPTLIYIKRADGSIYMANKATAKMFGYDSPDVIINKTPEDLHVKKEELAIWKLHDLKVLESNELHIFEETFTTPDNRVLWYLTHKIPFNIDENEKCILGVGVDITPLKNIQADLLELNRKAREAADAKMMFLSNMSHEIRTPLNAIIGFGQLLMQEELDDKVREFAKTILFAAKNLLSLINDILDYSKIQEGKFPVNFVSFNLNKFISNIESIFKLKAREKNIYFKIEKEFDENIIIQSDSTILNQILNNLISNAIKFTKIGGVKVIISVKDKNLNIEVHDTGIGISEDFKNKIFNTFEQENSQISREFGGTGLGLAITKKFVELLSGEIYFESTQGVGTIFYVKIPVNVIKFNAEDQRKNSIEEERNQILEYSENHKNYTILIVEDNIVNQRLLVNILERLGFNYDVANNGSEAVIKVNLKKYDLILMDLHTPEVDGFRATELIRLSSGNATSSNVPIIAVTADVLPETLERCEAIGFNSFLKKPMEFYQLYAILKKLVEGNFS</sequence>
<organism evidence="11 12">
    <name type="scientific">Thermaurantimonas aggregans</name>
    <dbReference type="NCBI Taxonomy" id="2173829"/>
    <lineage>
        <taxon>Bacteria</taxon>
        <taxon>Pseudomonadati</taxon>
        <taxon>Bacteroidota</taxon>
        <taxon>Flavobacteriia</taxon>
        <taxon>Flavobacteriales</taxon>
        <taxon>Schleiferiaceae</taxon>
        <taxon>Thermaurantimonas</taxon>
    </lineage>
</organism>
<dbReference type="SUPFAM" id="SSF55785">
    <property type="entry name" value="PYP-like sensor domain (PAS domain)"/>
    <property type="match status" value="5"/>
</dbReference>
<keyword evidence="3 5" id="KW-0597">Phosphoprotein</keyword>
<dbReference type="SMART" id="SM00388">
    <property type="entry name" value="HisKA"/>
    <property type="match status" value="1"/>
</dbReference>
<dbReference type="Pfam" id="PF00512">
    <property type="entry name" value="HisKA"/>
    <property type="match status" value="1"/>
</dbReference>
<dbReference type="EC" id="2.7.13.3" evidence="2"/>
<evidence type="ECO:0000313" key="11">
    <source>
        <dbReference type="EMBL" id="GCD77586.1"/>
    </source>
</evidence>
<dbReference type="Pfam" id="PF02518">
    <property type="entry name" value="HATPase_c"/>
    <property type="match status" value="1"/>
</dbReference>
<dbReference type="PANTHER" id="PTHR45339">
    <property type="entry name" value="HYBRID SIGNAL TRANSDUCTION HISTIDINE KINASE J"/>
    <property type="match status" value="1"/>
</dbReference>
<dbReference type="PROSITE" id="PS50112">
    <property type="entry name" value="PAS"/>
    <property type="match status" value="2"/>
</dbReference>
<evidence type="ECO:0000259" key="9">
    <source>
        <dbReference type="PROSITE" id="PS50112"/>
    </source>
</evidence>
<dbReference type="InterPro" id="IPR003594">
    <property type="entry name" value="HATPase_dom"/>
</dbReference>
<feature type="transmembrane region" description="Helical" evidence="6">
    <location>
        <begin position="113"/>
        <end position="131"/>
    </location>
</feature>
<dbReference type="SUPFAM" id="SSF47384">
    <property type="entry name" value="Homodimeric domain of signal transducing histidine kinase"/>
    <property type="match status" value="1"/>
</dbReference>
<dbReference type="PROSITE" id="PS50109">
    <property type="entry name" value="HIS_KIN"/>
    <property type="match status" value="1"/>
</dbReference>
<keyword evidence="12" id="KW-1185">Reference proteome</keyword>
<protein>
    <recommendedName>
        <fullName evidence="2">histidine kinase</fullName>
        <ecNumber evidence="2">2.7.13.3</ecNumber>
    </recommendedName>
</protein>
<feature type="transmembrane region" description="Helical" evidence="6">
    <location>
        <begin position="88"/>
        <end position="106"/>
    </location>
</feature>
<evidence type="ECO:0000256" key="2">
    <source>
        <dbReference type="ARBA" id="ARBA00012438"/>
    </source>
</evidence>
<dbReference type="Gene3D" id="3.40.50.2300">
    <property type="match status" value="1"/>
</dbReference>
<dbReference type="PRINTS" id="PR00344">
    <property type="entry name" value="BCTRLSENSOR"/>
</dbReference>
<dbReference type="InterPro" id="IPR011006">
    <property type="entry name" value="CheY-like_superfamily"/>
</dbReference>
<dbReference type="EMBL" id="BHZE01000008">
    <property type="protein sequence ID" value="GCD77586.1"/>
    <property type="molecule type" value="Genomic_DNA"/>
</dbReference>
<evidence type="ECO:0000256" key="1">
    <source>
        <dbReference type="ARBA" id="ARBA00000085"/>
    </source>
</evidence>
<feature type="domain" description="PAS" evidence="9">
    <location>
        <begin position="655"/>
        <end position="698"/>
    </location>
</feature>
<feature type="transmembrane region" description="Helical" evidence="6">
    <location>
        <begin position="143"/>
        <end position="165"/>
    </location>
</feature>
<feature type="transmembrane region" description="Helical" evidence="6">
    <location>
        <begin position="12"/>
        <end position="32"/>
    </location>
</feature>
<dbReference type="InterPro" id="IPR036097">
    <property type="entry name" value="HisK_dim/P_sf"/>
</dbReference>
<dbReference type="CDD" id="cd16922">
    <property type="entry name" value="HATPase_EvgS-ArcB-TorS-like"/>
    <property type="match status" value="1"/>
</dbReference>
<dbReference type="SMART" id="SM00091">
    <property type="entry name" value="PAS"/>
    <property type="match status" value="5"/>
</dbReference>
<dbReference type="Pfam" id="PF08448">
    <property type="entry name" value="PAS_4"/>
    <property type="match status" value="2"/>
</dbReference>
<dbReference type="CDD" id="cd00130">
    <property type="entry name" value="PAS"/>
    <property type="match status" value="1"/>
</dbReference>
<evidence type="ECO:0000259" key="10">
    <source>
        <dbReference type="PROSITE" id="PS50113"/>
    </source>
</evidence>
<dbReference type="InterPro" id="IPR000700">
    <property type="entry name" value="PAS-assoc_C"/>
</dbReference>
<dbReference type="RefSeq" id="WP_124397649.1">
    <property type="nucleotide sequence ID" value="NZ_BHZE01000008.1"/>
</dbReference>
<evidence type="ECO:0000256" key="5">
    <source>
        <dbReference type="PROSITE-ProRule" id="PRU00169"/>
    </source>
</evidence>
<dbReference type="InterPro" id="IPR035965">
    <property type="entry name" value="PAS-like_dom_sf"/>
</dbReference>
<dbReference type="PROSITE" id="PS50113">
    <property type="entry name" value="PAC"/>
    <property type="match status" value="1"/>
</dbReference>
<dbReference type="SUPFAM" id="SSF52172">
    <property type="entry name" value="CheY-like"/>
    <property type="match status" value="1"/>
</dbReference>
<feature type="transmembrane region" description="Helical" evidence="6">
    <location>
        <begin position="38"/>
        <end position="58"/>
    </location>
</feature>
<evidence type="ECO:0000256" key="6">
    <source>
        <dbReference type="SAM" id="Phobius"/>
    </source>
</evidence>
<dbReference type="InterPro" id="IPR001789">
    <property type="entry name" value="Sig_transdc_resp-reg_receiver"/>
</dbReference>
<feature type="domain" description="Histidine kinase" evidence="7">
    <location>
        <begin position="799"/>
        <end position="1015"/>
    </location>
</feature>
<evidence type="ECO:0000256" key="4">
    <source>
        <dbReference type="ARBA" id="ARBA00023012"/>
    </source>
</evidence>
<feature type="domain" description="PAS" evidence="9">
    <location>
        <begin position="532"/>
        <end position="602"/>
    </location>
</feature>
<dbReference type="Pfam" id="PF00072">
    <property type="entry name" value="Response_reg"/>
    <property type="match status" value="1"/>
</dbReference>
<dbReference type="Proteomes" id="UP000286715">
    <property type="component" value="Unassembled WGS sequence"/>
</dbReference>
<dbReference type="InterPro" id="IPR003661">
    <property type="entry name" value="HisK_dim/P_dom"/>
</dbReference>
<dbReference type="Gene3D" id="3.30.450.20">
    <property type="entry name" value="PAS domain"/>
    <property type="match status" value="4"/>
</dbReference>
<dbReference type="NCBIfam" id="TIGR00229">
    <property type="entry name" value="sensory_box"/>
    <property type="match status" value="1"/>
</dbReference>
<dbReference type="SUPFAM" id="SSF55874">
    <property type="entry name" value="ATPase domain of HSP90 chaperone/DNA topoisomerase II/histidine kinase"/>
    <property type="match status" value="1"/>
</dbReference>
<feature type="modified residue" description="4-aspartylphosphate" evidence="5">
    <location>
        <position position="1095"/>
    </location>
</feature>
<feature type="domain" description="PAC" evidence="10">
    <location>
        <begin position="478"/>
        <end position="531"/>
    </location>
</feature>
<accession>A0A401XKN2</accession>
<feature type="transmembrane region" description="Helical" evidence="6">
    <location>
        <begin position="65"/>
        <end position="82"/>
    </location>
</feature>
<dbReference type="Gene3D" id="1.10.287.130">
    <property type="match status" value="1"/>
</dbReference>
<keyword evidence="6" id="KW-1133">Transmembrane helix</keyword>
<dbReference type="InterPro" id="IPR000014">
    <property type="entry name" value="PAS"/>
</dbReference>
<dbReference type="Gene3D" id="3.30.565.10">
    <property type="entry name" value="Histidine kinase-like ATPase, C-terminal domain"/>
    <property type="match status" value="1"/>
</dbReference>
<dbReference type="OrthoDB" id="9811889at2"/>
<feature type="domain" description="Response regulatory" evidence="8">
    <location>
        <begin position="1046"/>
        <end position="1165"/>
    </location>
</feature>
<evidence type="ECO:0000259" key="8">
    <source>
        <dbReference type="PROSITE" id="PS50110"/>
    </source>
</evidence>
<gene>
    <name evidence="11" type="ORF">JCM31826_10680</name>
</gene>
<name>A0A401XKN2_9FLAO</name>
<dbReference type="InterPro" id="IPR036890">
    <property type="entry name" value="HATPase_C_sf"/>
</dbReference>
<comment type="catalytic activity">
    <reaction evidence="1">
        <text>ATP + protein L-histidine = ADP + protein N-phospho-L-histidine.</text>
        <dbReference type="EC" id="2.7.13.3"/>
    </reaction>
</comment>
<dbReference type="SMART" id="SM00448">
    <property type="entry name" value="REC"/>
    <property type="match status" value="1"/>
</dbReference>
<evidence type="ECO:0000313" key="12">
    <source>
        <dbReference type="Proteomes" id="UP000286715"/>
    </source>
</evidence>
<comment type="caution">
    <text evidence="11">The sequence shown here is derived from an EMBL/GenBank/DDBJ whole genome shotgun (WGS) entry which is preliminary data.</text>
</comment>
<keyword evidence="4" id="KW-0902">Two-component regulatory system</keyword>
<dbReference type="FunFam" id="3.30.565.10:FF:000010">
    <property type="entry name" value="Sensor histidine kinase RcsC"/>
    <property type="match status" value="1"/>
</dbReference>
<dbReference type="GO" id="GO:0000155">
    <property type="term" value="F:phosphorelay sensor kinase activity"/>
    <property type="evidence" value="ECO:0007669"/>
    <property type="project" value="InterPro"/>
</dbReference>
<dbReference type="CDD" id="cd00082">
    <property type="entry name" value="HisKA"/>
    <property type="match status" value="1"/>
</dbReference>
<dbReference type="InterPro" id="IPR004358">
    <property type="entry name" value="Sig_transdc_His_kin-like_C"/>
</dbReference>
<dbReference type="Pfam" id="PF13426">
    <property type="entry name" value="PAS_9"/>
    <property type="match status" value="1"/>
</dbReference>